<gene>
    <name evidence="3" type="ORF">GCM10007276_22350</name>
</gene>
<feature type="transmembrane region" description="Helical" evidence="1">
    <location>
        <begin position="311"/>
        <end position="333"/>
    </location>
</feature>
<dbReference type="InterPro" id="IPR002656">
    <property type="entry name" value="Acyl_transf_3_dom"/>
</dbReference>
<reference evidence="3" key="2">
    <citation type="submission" date="2020-09" db="EMBL/GenBank/DDBJ databases">
        <authorList>
            <person name="Sun Q."/>
            <person name="Sedlacek I."/>
        </authorList>
    </citation>
    <scope>NUCLEOTIDE SEQUENCE</scope>
    <source>
        <strain evidence="3">CCM 7684</strain>
    </source>
</reference>
<dbReference type="Pfam" id="PF01757">
    <property type="entry name" value="Acyl_transf_3"/>
    <property type="match status" value="1"/>
</dbReference>
<dbReference type="Proteomes" id="UP000602745">
    <property type="component" value="Unassembled WGS sequence"/>
</dbReference>
<dbReference type="RefSeq" id="WP_188409811.1">
    <property type="nucleotide sequence ID" value="NZ_BMCP01000002.1"/>
</dbReference>
<keyword evidence="1" id="KW-0812">Transmembrane</keyword>
<feature type="domain" description="Acyltransferase 3" evidence="2">
    <location>
        <begin position="16"/>
        <end position="326"/>
    </location>
</feature>
<feature type="transmembrane region" description="Helical" evidence="1">
    <location>
        <begin position="55"/>
        <end position="71"/>
    </location>
</feature>
<feature type="transmembrane region" description="Helical" evidence="1">
    <location>
        <begin position="92"/>
        <end position="115"/>
    </location>
</feature>
<name>A0A8J3DX13_9RHOB</name>
<keyword evidence="1" id="KW-1133">Transmembrane helix</keyword>
<keyword evidence="3" id="KW-0808">Transferase</keyword>
<accession>A0A8J3DX13</accession>
<evidence type="ECO:0000256" key="1">
    <source>
        <dbReference type="SAM" id="Phobius"/>
    </source>
</evidence>
<comment type="caution">
    <text evidence="3">The sequence shown here is derived from an EMBL/GenBank/DDBJ whole genome shotgun (WGS) entry which is preliminary data.</text>
</comment>
<evidence type="ECO:0000259" key="2">
    <source>
        <dbReference type="Pfam" id="PF01757"/>
    </source>
</evidence>
<dbReference type="GO" id="GO:0016747">
    <property type="term" value="F:acyltransferase activity, transferring groups other than amino-acyl groups"/>
    <property type="evidence" value="ECO:0007669"/>
    <property type="project" value="InterPro"/>
</dbReference>
<protein>
    <submittedName>
        <fullName evidence="3">Acyltransferase</fullName>
    </submittedName>
</protein>
<dbReference type="EMBL" id="BMCP01000002">
    <property type="protein sequence ID" value="GGE44758.1"/>
    <property type="molecule type" value="Genomic_DNA"/>
</dbReference>
<feature type="transmembrane region" description="Helical" evidence="1">
    <location>
        <begin position="179"/>
        <end position="196"/>
    </location>
</feature>
<sequence>MTLLEAIDRNTGNVPLVRLLAAIMMSVSQAFYIAIGTADSEPLLTTTGLTLWKHAFIIFFGLSGFLLLASWERHPDALRFFLARLLRILPGLIFAALLTVVLGAAFTALSLSSYADPMALGAYILRVTVLMDGQAHLPGVFGPPAPEDHVLTTLWTMKFLIAGIIGVILLGITGLFRWAFIHVAAIVALIALDLALNGAQPLITLHDAIGHGVRFGLCFALGMAAWRFRSSLPMHGRIAAAAALMTLAGMWFGGFPTLAYYVLELYVALWLAFGLRLPKTRASDTDLSYGLYLYAWPATQAWHMVAPDMSIALLAILGTATGGVLAAFSWYAVERPAMACLPRLLSRARRSSLSAA</sequence>
<evidence type="ECO:0000313" key="4">
    <source>
        <dbReference type="Proteomes" id="UP000602745"/>
    </source>
</evidence>
<organism evidence="3 4">
    <name type="scientific">Agaricicola taiwanensis</name>
    <dbReference type="NCBI Taxonomy" id="591372"/>
    <lineage>
        <taxon>Bacteria</taxon>
        <taxon>Pseudomonadati</taxon>
        <taxon>Pseudomonadota</taxon>
        <taxon>Alphaproteobacteria</taxon>
        <taxon>Rhodobacterales</taxon>
        <taxon>Paracoccaceae</taxon>
        <taxon>Agaricicola</taxon>
    </lineage>
</organism>
<proteinExistence type="predicted"/>
<keyword evidence="1" id="KW-0472">Membrane</keyword>
<reference evidence="3" key="1">
    <citation type="journal article" date="2014" name="Int. J. Syst. Evol. Microbiol.">
        <title>Complete genome sequence of Corynebacterium casei LMG S-19264T (=DSM 44701T), isolated from a smear-ripened cheese.</title>
        <authorList>
            <consortium name="US DOE Joint Genome Institute (JGI-PGF)"/>
            <person name="Walter F."/>
            <person name="Albersmeier A."/>
            <person name="Kalinowski J."/>
            <person name="Ruckert C."/>
        </authorList>
    </citation>
    <scope>NUCLEOTIDE SEQUENCE</scope>
    <source>
        <strain evidence="3">CCM 7684</strain>
    </source>
</reference>
<feature type="transmembrane region" description="Helical" evidence="1">
    <location>
        <begin position="235"/>
        <end position="252"/>
    </location>
</feature>
<keyword evidence="3" id="KW-0012">Acyltransferase</keyword>
<feature type="transmembrane region" description="Helical" evidence="1">
    <location>
        <begin position="208"/>
        <end position="228"/>
    </location>
</feature>
<evidence type="ECO:0000313" key="3">
    <source>
        <dbReference type="EMBL" id="GGE44758.1"/>
    </source>
</evidence>
<feature type="transmembrane region" description="Helical" evidence="1">
    <location>
        <begin position="16"/>
        <end position="35"/>
    </location>
</feature>
<feature type="transmembrane region" description="Helical" evidence="1">
    <location>
        <begin position="153"/>
        <end position="172"/>
    </location>
</feature>
<dbReference type="AlphaFoldDB" id="A0A8J3DX13"/>
<keyword evidence="4" id="KW-1185">Reference proteome</keyword>